<keyword evidence="2" id="KW-1185">Reference proteome</keyword>
<reference evidence="1 2" key="1">
    <citation type="submission" date="2019-05" db="EMBL/GenBank/DDBJ databases">
        <title>Another draft genome of Portunus trituberculatus and its Hox gene families provides insights of decapod evolution.</title>
        <authorList>
            <person name="Jeong J.-H."/>
            <person name="Song I."/>
            <person name="Kim S."/>
            <person name="Choi T."/>
            <person name="Kim D."/>
            <person name="Ryu S."/>
            <person name="Kim W."/>
        </authorList>
    </citation>
    <scope>NUCLEOTIDE SEQUENCE [LARGE SCALE GENOMIC DNA]</scope>
    <source>
        <tissue evidence="1">Muscle</tissue>
    </source>
</reference>
<dbReference type="AlphaFoldDB" id="A0A5B7JX11"/>
<accession>A0A5B7JX11</accession>
<sequence length="50" mass="5079">MGVCGVEGGHYNGQGAVLGQGGTVAGRRELYGQGLVGKEARGCGKQNNTW</sequence>
<gene>
    <name evidence="1" type="ORF">E2C01_098141</name>
</gene>
<dbReference type="Proteomes" id="UP000324222">
    <property type="component" value="Unassembled WGS sequence"/>
</dbReference>
<dbReference type="EMBL" id="VSRR010131970">
    <property type="protein sequence ID" value="MPD02552.1"/>
    <property type="molecule type" value="Genomic_DNA"/>
</dbReference>
<name>A0A5B7JX11_PORTR</name>
<protein>
    <submittedName>
        <fullName evidence="1">Uncharacterized protein</fullName>
    </submittedName>
</protein>
<proteinExistence type="predicted"/>
<comment type="caution">
    <text evidence="1">The sequence shown here is derived from an EMBL/GenBank/DDBJ whole genome shotgun (WGS) entry which is preliminary data.</text>
</comment>
<evidence type="ECO:0000313" key="1">
    <source>
        <dbReference type="EMBL" id="MPD02552.1"/>
    </source>
</evidence>
<evidence type="ECO:0000313" key="2">
    <source>
        <dbReference type="Proteomes" id="UP000324222"/>
    </source>
</evidence>
<organism evidence="1 2">
    <name type="scientific">Portunus trituberculatus</name>
    <name type="common">Swimming crab</name>
    <name type="synonym">Neptunus trituberculatus</name>
    <dbReference type="NCBI Taxonomy" id="210409"/>
    <lineage>
        <taxon>Eukaryota</taxon>
        <taxon>Metazoa</taxon>
        <taxon>Ecdysozoa</taxon>
        <taxon>Arthropoda</taxon>
        <taxon>Crustacea</taxon>
        <taxon>Multicrustacea</taxon>
        <taxon>Malacostraca</taxon>
        <taxon>Eumalacostraca</taxon>
        <taxon>Eucarida</taxon>
        <taxon>Decapoda</taxon>
        <taxon>Pleocyemata</taxon>
        <taxon>Brachyura</taxon>
        <taxon>Eubrachyura</taxon>
        <taxon>Portunoidea</taxon>
        <taxon>Portunidae</taxon>
        <taxon>Portuninae</taxon>
        <taxon>Portunus</taxon>
    </lineage>
</organism>